<feature type="region of interest" description="Disordered" evidence="5">
    <location>
        <begin position="322"/>
        <end position="607"/>
    </location>
</feature>
<dbReference type="CDD" id="cd14014">
    <property type="entry name" value="STKc_PknB_like"/>
    <property type="match status" value="1"/>
</dbReference>
<dbReference type="PROSITE" id="PS50011">
    <property type="entry name" value="PROTEIN_KINASE_DOM"/>
    <property type="match status" value="1"/>
</dbReference>
<feature type="compositionally biased region" description="Polar residues" evidence="5">
    <location>
        <begin position="727"/>
        <end position="757"/>
    </location>
</feature>
<feature type="domain" description="Protein kinase" evidence="6">
    <location>
        <begin position="10"/>
        <end position="285"/>
    </location>
</feature>
<feature type="compositionally biased region" description="Low complexity" evidence="5">
    <location>
        <begin position="359"/>
        <end position="376"/>
    </location>
</feature>
<dbReference type="Gene3D" id="3.30.200.20">
    <property type="entry name" value="Phosphorylase Kinase, domain 1"/>
    <property type="match status" value="1"/>
</dbReference>
<feature type="compositionally biased region" description="Polar residues" evidence="5">
    <location>
        <begin position="426"/>
        <end position="438"/>
    </location>
</feature>
<protein>
    <submittedName>
        <fullName evidence="7">Protein kinase</fullName>
    </submittedName>
</protein>
<dbReference type="PROSITE" id="PS00109">
    <property type="entry name" value="PROTEIN_KINASE_TYR"/>
    <property type="match status" value="1"/>
</dbReference>
<gene>
    <name evidence="7" type="ORF">JY651_08630</name>
</gene>
<dbReference type="PANTHER" id="PTHR43289:SF6">
    <property type="entry name" value="SERINE_THREONINE-PROTEIN KINASE NEKL-3"/>
    <property type="match status" value="1"/>
</dbReference>
<proteinExistence type="predicted"/>
<dbReference type="Proteomes" id="UP000662747">
    <property type="component" value="Chromosome"/>
</dbReference>
<keyword evidence="4" id="KW-0067">ATP-binding</keyword>
<sequence>MKKPTIFGKYLLLERINVGGMAEVFIAKAFGVEGFERILAIKKILPTMAEDEEFITMFIDEARISVQLNHANVVHIHELGKHDDTYFIAMEYVAGRDVRTILERYRRRKEIMPTAQAVFITSKLCDGLDYAHRKKDARGQDLHIIHRDVSPQNVLISYEGEVKVIDFGIAKAANRSQKTQAGILKGKFGYMSPEQVRGMPIDRRSDIFAVGVLLYEMLTGEKLFVGESDFSTLEKVRNADVPLPREFNPNIPPGLEKVVLKALAREPEERYQWASDLAEDLMRFLLAGDAIYSSKHLSSYMKEAFAEDMLRESEKMERYAGIERPDQIETSGVTVPPPAAPRGASQASRRAPPPSVVVAGTPAGRAQTAPAQPAQQDYIPPPTDEELAEMDGGGGDKTQIVDSTQTFRAPETRIADSSVVVDDSITGRSENPIPQGSGTAAAYNYSREPEPAAPPRKGKSGPKAQVVISNEEGAEGYSGATMIGPAPTAPPSRSRSAPAQAQQEEEATGDIPVPAPRNGRAPQRAPAPRQEEPESYDDGQDYDGAGQGDYGDDGPATYDESQEAPQEEDTGSMPAAPVVQKAAKTAPPAKKVKPKAPVKGKASGGKQLPKPVLFAAAAGIVLVLVVIAAVALRPASTGEVTFMVSPSAGAHIQVNDQEVQLNTLLSLPPGQYRVVATAPGHQRQEKMVTVVAGKQTGVSLSLEQEEKAAAPPPEPAPNPPAEKPNTVAVNNNGQTGTEKPPENTQPTGTEPPTTANAGTEKPTPTPPKVEEPPAPRKVAAVFEGMDGAEISMDGKRLGKTPQVRAANLEIGKTYRFTAKRAGYEPFSGEFTADGSKDEMRVAFQLVKLPEPEPVREPVAKEPKPPKPPVAVVTKPPKPSKAMGKFACSTKPAGADILVDGKKTGRQTPVPLSAPLTLPVGNRKVSFKLNGKTTKPVVVNITEDGVAKLLNVPIE</sequence>
<evidence type="ECO:0000256" key="3">
    <source>
        <dbReference type="ARBA" id="ARBA00022777"/>
    </source>
</evidence>
<dbReference type="Gene3D" id="2.60.40.1120">
    <property type="entry name" value="Carboxypeptidase-like, regulatory domain"/>
    <property type="match status" value="1"/>
</dbReference>
<dbReference type="RefSeq" id="WP_206726542.1">
    <property type="nucleotide sequence ID" value="NZ_CP071090.1"/>
</dbReference>
<evidence type="ECO:0000256" key="1">
    <source>
        <dbReference type="ARBA" id="ARBA00022679"/>
    </source>
</evidence>
<feature type="compositionally biased region" description="Acidic residues" evidence="5">
    <location>
        <begin position="560"/>
        <end position="570"/>
    </location>
</feature>
<dbReference type="InterPro" id="IPR008266">
    <property type="entry name" value="Tyr_kinase_AS"/>
</dbReference>
<dbReference type="GO" id="GO:0016301">
    <property type="term" value="F:kinase activity"/>
    <property type="evidence" value="ECO:0007669"/>
    <property type="project" value="UniProtKB-KW"/>
</dbReference>
<evidence type="ECO:0000313" key="7">
    <source>
        <dbReference type="EMBL" id="QSQ24982.1"/>
    </source>
</evidence>
<evidence type="ECO:0000256" key="5">
    <source>
        <dbReference type="SAM" id="MobiDB-lite"/>
    </source>
</evidence>
<keyword evidence="3 7" id="KW-0418">Kinase</keyword>
<dbReference type="InterPro" id="IPR000719">
    <property type="entry name" value="Prot_kinase_dom"/>
</dbReference>
<feature type="region of interest" description="Disordered" evidence="5">
    <location>
        <begin position="703"/>
        <end position="774"/>
    </location>
</feature>
<dbReference type="InterPro" id="IPR011009">
    <property type="entry name" value="Kinase-like_dom_sf"/>
</dbReference>
<feature type="compositionally biased region" description="Pro residues" evidence="5">
    <location>
        <begin position="710"/>
        <end position="722"/>
    </location>
</feature>
<keyword evidence="2" id="KW-0547">Nucleotide-binding</keyword>
<evidence type="ECO:0000313" key="8">
    <source>
        <dbReference type="Proteomes" id="UP000662747"/>
    </source>
</evidence>
<feature type="region of interest" description="Disordered" evidence="5">
    <location>
        <begin position="854"/>
        <end position="885"/>
    </location>
</feature>
<accession>A0ABX7P3D8</accession>
<evidence type="ECO:0000256" key="4">
    <source>
        <dbReference type="ARBA" id="ARBA00022840"/>
    </source>
</evidence>
<evidence type="ECO:0000259" key="6">
    <source>
        <dbReference type="PROSITE" id="PS50011"/>
    </source>
</evidence>
<dbReference type="EMBL" id="CP071090">
    <property type="protein sequence ID" value="QSQ24982.1"/>
    <property type="molecule type" value="Genomic_DNA"/>
</dbReference>
<feature type="compositionally biased region" description="Basic and acidic residues" evidence="5">
    <location>
        <begin position="854"/>
        <end position="864"/>
    </location>
</feature>
<evidence type="ECO:0000256" key="2">
    <source>
        <dbReference type="ARBA" id="ARBA00022741"/>
    </source>
</evidence>
<reference evidence="7 8" key="1">
    <citation type="submission" date="2021-02" db="EMBL/GenBank/DDBJ databases">
        <title>De Novo genome assembly of isolated myxobacteria.</title>
        <authorList>
            <person name="Stevens D.C."/>
        </authorList>
    </citation>
    <scope>NUCLEOTIDE SEQUENCE [LARGE SCALE GENOMIC DNA]</scope>
    <source>
        <strain evidence="8">SCPEA02</strain>
    </source>
</reference>
<dbReference type="SUPFAM" id="SSF56112">
    <property type="entry name" value="Protein kinase-like (PK-like)"/>
    <property type="match status" value="1"/>
</dbReference>
<dbReference type="Gene3D" id="1.10.510.10">
    <property type="entry name" value="Transferase(Phosphotransferase) domain 1"/>
    <property type="match status" value="1"/>
</dbReference>
<dbReference type="PANTHER" id="PTHR43289">
    <property type="entry name" value="MITOGEN-ACTIVATED PROTEIN KINASE KINASE KINASE 20-RELATED"/>
    <property type="match status" value="1"/>
</dbReference>
<dbReference type="Pfam" id="PF00069">
    <property type="entry name" value="Pkinase"/>
    <property type="match status" value="1"/>
</dbReference>
<organism evidence="7 8">
    <name type="scientific">Pyxidicoccus parkwayensis</name>
    <dbReference type="NCBI Taxonomy" id="2813578"/>
    <lineage>
        <taxon>Bacteria</taxon>
        <taxon>Pseudomonadati</taxon>
        <taxon>Myxococcota</taxon>
        <taxon>Myxococcia</taxon>
        <taxon>Myxococcales</taxon>
        <taxon>Cystobacterineae</taxon>
        <taxon>Myxococcaceae</taxon>
        <taxon>Pyxidicoccus</taxon>
    </lineage>
</organism>
<name>A0ABX7P3D8_9BACT</name>
<feature type="compositionally biased region" description="Low complexity" evidence="5">
    <location>
        <begin position="574"/>
        <end position="589"/>
    </location>
</feature>
<keyword evidence="1" id="KW-0808">Transferase</keyword>
<feature type="compositionally biased region" description="Low complexity" evidence="5">
    <location>
        <begin position="491"/>
        <end position="502"/>
    </location>
</feature>
<keyword evidence="8" id="KW-1185">Reference proteome</keyword>